<feature type="transmembrane region" description="Helical" evidence="2">
    <location>
        <begin position="210"/>
        <end position="231"/>
    </location>
</feature>
<gene>
    <name evidence="3" type="ORF">FHR38_002470</name>
</gene>
<dbReference type="AlphaFoldDB" id="A0A7W7SR39"/>
<feature type="transmembrane region" description="Helical" evidence="2">
    <location>
        <begin position="349"/>
        <end position="375"/>
    </location>
</feature>
<keyword evidence="4" id="KW-1185">Reference proteome</keyword>
<comment type="caution">
    <text evidence="3">The sequence shown here is derived from an EMBL/GenBank/DDBJ whole genome shotgun (WGS) entry which is preliminary data.</text>
</comment>
<feature type="transmembrane region" description="Helical" evidence="2">
    <location>
        <begin position="428"/>
        <end position="449"/>
    </location>
</feature>
<name>A0A7W7SR39_9ACTN</name>
<keyword evidence="2" id="KW-0812">Transmembrane</keyword>
<feature type="transmembrane region" description="Helical" evidence="2">
    <location>
        <begin position="494"/>
        <end position="517"/>
    </location>
</feature>
<feature type="transmembrane region" description="Helical" evidence="2">
    <location>
        <begin position="41"/>
        <end position="61"/>
    </location>
</feature>
<feature type="region of interest" description="Disordered" evidence="1">
    <location>
        <begin position="1"/>
        <end position="29"/>
    </location>
</feature>
<feature type="transmembrane region" description="Helical" evidence="2">
    <location>
        <begin position="134"/>
        <end position="157"/>
    </location>
</feature>
<feature type="transmembrane region" description="Helical" evidence="2">
    <location>
        <begin position="177"/>
        <end position="198"/>
    </location>
</feature>
<evidence type="ECO:0000313" key="4">
    <source>
        <dbReference type="Proteomes" id="UP000578819"/>
    </source>
</evidence>
<organism evidence="3 4">
    <name type="scientific">Micromonospora polyrhachis</name>
    <dbReference type="NCBI Taxonomy" id="1282883"/>
    <lineage>
        <taxon>Bacteria</taxon>
        <taxon>Bacillati</taxon>
        <taxon>Actinomycetota</taxon>
        <taxon>Actinomycetes</taxon>
        <taxon>Micromonosporales</taxon>
        <taxon>Micromonosporaceae</taxon>
        <taxon>Micromonospora</taxon>
    </lineage>
</organism>
<feature type="compositionally biased region" description="Pro residues" evidence="1">
    <location>
        <begin position="1"/>
        <end position="14"/>
    </location>
</feature>
<reference evidence="3 4" key="1">
    <citation type="submission" date="2020-08" db="EMBL/GenBank/DDBJ databases">
        <title>Sequencing the genomes of 1000 actinobacteria strains.</title>
        <authorList>
            <person name="Klenk H.-P."/>
        </authorList>
    </citation>
    <scope>NUCLEOTIDE SEQUENCE [LARGE SCALE GENOMIC DNA]</scope>
    <source>
        <strain evidence="3 4">DSM 45886</strain>
    </source>
</reference>
<feature type="transmembrane region" description="Helical" evidence="2">
    <location>
        <begin position="261"/>
        <end position="288"/>
    </location>
</feature>
<sequence length="593" mass="61624">MTATPPFAPGPPSSAPATSPFVSGQPPAGVPGSGPSLGVRIGLGLALLVPAIVALLWSYVIPSITTVVKSFQRDRMYLPPEAVGGSNYGRLSEIGFFGSIGFALLLSLVPLLLALVAAPLLALVADRAGRVARLVTRGLLVLPLACYAPTALAVAWWTYRADLDTWAENPRLTSVGMAAGMTFGLVVAVAATLFLSVVRRRATAGGKTGLALVAVGGTLGLGVVATGLQSFTLQNTIPGIRNEAATPVFVALVNSLRRFDFGLGAAALTILLGILAVLGLLAVGLLIATRTRIEFEGWRDRTAAPAAVKVDSAPATGPSVSVPSAAPLPGSASVPSVVAGRQQPHPVAIVLLVLGLVAFLTILGYTLFPWLRAFFGPTRPTPDQLTTGSLLVDTWIPPLISAVVAVGIAVLGGFAIGGLRPLGRFSELLLLPFAPWFFVGTGPLSIAGFERAREADQLNTFVGLIPPSWLSIPALVAFTLLFRGQHERWRAGQGLATSMLLPALPMVGLAGLLTWLLGAQDLLWPYLVSTGEVMPAPLALLATMRMGLLPGGSVSEVFGLVLPIPVVLLLLVVFGVLQVGYLDRLAIRAGRRE</sequence>
<keyword evidence="2" id="KW-0472">Membrane</keyword>
<dbReference type="RefSeq" id="WP_184534781.1">
    <property type="nucleotide sequence ID" value="NZ_JACHJW010000001.1"/>
</dbReference>
<protein>
    <recommendedName>
        <fullName evidence="5">ABC-type sugar transport system, permease component</fullName>
    </recommendedName>
</protein>
<keyword evidence="2" id="KW-1133">Transmembrane helix</keyword>
<dbReference type="EMBL" id="JACHJW010000001">
    <property type="protein sequence ID" value="MBB4958737.1"/>
    <property type="molecule type" value="Genomic_DNA"/>
</dbReference>
<accession>A0A7W7SR39</accession>
<evidence type="ECO:0008006" key="5">
    <source>
        <dbReference type="Google" id="ProtNLM"/>
    </source>
</evidence>
<feature type="transmembrane region" description="Helical" evidence="2">
    <location>
        <begin position="395"/>
        <end position="416"/>
    </location>
</feature>
<evidence type="ECO:0000313" key="3">
    <source>
        <dbReference type="EMBL" id="MBB4958737.1"/>
    </source>
</evidence>
<feature type="transmembrane region" description="Helical" evidence="2">
    <location>
        <begin position="96"/>
        <end position="122"/>
    </location>
</feature>
<feature type="transmembrane region" description="Helical" evidence="2">
    <location>
        <begin position="557"/>
        <end position="582"/>
    </location>
</feature>
<dbReference type="Proteomes" id="UP000578819">
    <property type="component" value="Unassembled WGS sequence"/>
</dbReference>
<proteinExistence type="predicted"/>
<feature type="transmembrane region" description="Helical" evidence="2">
    <location>
        <begin position="461"/>
        <end position="482"/>
    </location>
</feature>
<evidence type="ECO:0000256" key="1">
    <source>
        <dbReference type="SAM" id="MobiDB-lite"/>
    </source>
</evidence>
<evidence type="ECO:0000256" key="2">
    <source>
        <dbReference type="SAM" id="Phobius"/>
    </source>
</evidence>